<dbReference type="PROSITE" id="PS00409">
    <property type="entry name" value="PROKAR_NTER_METHYL"/>
    <property type="match status" value="1"/>
</dbReference>
<evidence type="ECO:0000256" key="3">
    <source>
        <dbReference type="ARBA" id="ARBA00022692"/>
    </source>
</evidence>
<evidence type="ECO:0000256" key="2">
    <source>
        <dbReference type="ARBA" id="ARBA00022481"/>
    </source>
</evidence>
<evidence type="ECO:0000256" key="6">
    <source>
        <dbReference type="SAM" id="Phobius"/>
    </source>
</evidence>
<gene>
    <name evidence="7" type="primary">pilE1</name>
    <name evidence="7" type="ORF">ERS852471_02225</name>
</gene>
<evidence type="ECO:0000256" key="5">
    <source>
        <dbReference type="ARBA" id="ARBA00023136"/>
    </source>
</evidence>
<keyword evidence="3 6" id="KW-0812">Transmembrane</keyword>
<dbReference type="EMBL" id="CYZX01000015">
    <property type="protein sequence ID" value="CUO75718.1"/>
    <property type="molecule type" value="Genomic_DNA"/>
</dbReference>
<dbReference type="Proteomes" id="UP000095594">
    <property type="component" value="Unassembled WGS sequence"/>
</dbReference>
<dbReference type="Pfam" id="PF07963">
    <property type="entry name" value="N_methyl"/>
    <property type="match status" value="1"/>
</dbReference>
<keyword evidence="5 6" id="KW-0472">Membrane</keyword>
<accession>A0A174HRH6</accession>
<dbReference type="GO" id="GO:0015627">
    <property type="term" value="C:type II protein secretion system complex"/>
    <property type="evidence" value="ECO:0007669"/>
    <property type="project" value="InterPro"/>
</dbReference>
<dbReference type="SUPFAM" id="SSF54523">
    <property type="entry name" value="Pili subunits"/>
    <property type="match status" value="1"/>
</dbReference>
<dbReference type="Gene3D" id="3.30.700.10">
    <property type="entry name" value="Glycoprotein, Type 4 Pilin"/>
    <property type="match status" value="1"/>
</dbReference>
<dbReference type="PRINTS" id="PR00813">
    <property type="entry name" value="BCTERIALGSPG"/>
</dbReference>
<dbReference type="AlphaFoldDB" id="A0A174HRH6"/>
<keyword evidence="2" id="KW-0488">Methylation</keyword>
<comment type="subcellular location">
    <subcellularLocation>
        <location evidence="1">Membrane</location>
        <topology evidence="1">Single-pass membrane protein</topology>
    </subcellularLocation>
</comment>
<proteinExistence type="predicted"/>
<dbReference type="NCBIfam" id="TIGR02532">
    <property type="entry name" value="IV_pilin_GFxxxE"/>
    <property type="match status" value="1"/>
</dbReference>
<dbReference type="GO" id="GO:0016020">
    <property type="term" value="C:membrane"/>
    <property type="evidence" value="ECO:0007669"/>
    <property type="project" value="UniProtKB-SubCell"/>
</dbReference>
<protein>
    <submittedName>
        <fullName evidence="7">Pilin</fullName>
    </submittedName>
</protein>
<evidence type="ECO:0000256" key="1">
    <source>
        <dbReference type="ARBA" id="ARBA00004167"/>
    </source>
</evidence>
<dbReference type="InterPro" id="IPR045584">
    <property type="entry name" value="Pilin-like"/>
</dbReference>
<dbReference type="InterPro" id="IPR000983">
    <property type="entry name" value="Bac_GSPG_pilin"/>
</dbReference>
<sequence length="164" mass="17590">MKLNKKKKGFTLIELMAVIAIVAILAAVLVPTVSGYINRSKKSAIVTQARTVVNAVESYNATSENPLIETLTDSGELPISTTLVSALPSIVGTDILDLNAISKLGNMTLAEAKAINFDSDAIKNLKIYPDGVFARYKELRVAAHTELVGEEGSEQAKYPVTNIK</sequence>
<feature type="transmembrane region" description="Helical" evidence="6">
    <location>
        <begin position="12"/>
        <end position="37"/>
    </location>
</feature>
<evidence type="ECO:0000256" key="4">
    <source>
        <dbReference type="ARBA" id="ARBA00022989"/>
    </source>
</evidence>
<dbReference type="RefSeq" id="WP_055266563.1">
    <property type="nucleotide sequence ID" value="NZ_CABIXQ010000015.1"/>
</dbReference>
<dbReference type="InterPro" id="IPR012902">
    <property type="entry name" value="N_methyl_site"/>
</dbReference>
<dbReference type="PANTHER" id="PTHR30093:SF44">
    <property type="entry name" value="TYPE II SECRETION SYSTEM CORE PROTEIN G"/>
    <property type="match status" value="1"/>
</dbReference>
<keyword evidence="4 6" id="KW-1133">Transmembrane helix</keyword>
<dbReference type="GO" id="GO:0015628">
    <property type="term" value="P:protein secretion by the type II secretion system"/>
    <property type="evidence" value="ECO:0007669"/>
    <property type="project" value="InterPro"/>
</dbReference>
<reference evidence="7 8" key="1">
    <citation type="submission" date="2015-09" db="EMBL/GenBank/DDBJ databases">
        <authorList>
            <consortium name="Pathogen Informatics"/>
        </authorList>
    </citation>
    <scope>NUCLEOTIDE SEQUENCE [LARGE SCALE GENOMIC DNA]</scope>
    <source>
        <strain evidence="7 8">2789STDY5834856</strain>
    </source>
</reference>
<evidence type="ECO:0000313" key="8">
    <source>
        <dbReference type="Proteomes" id="UP000095594"/>
    </source>
</evidence>
<name>A0A174HRH6_9CLOT</name>
<organism evidence="7 8">
    <name type="scientific">Clostridium disporicum</name>
    <dbReference type="NCBI Taxonomy" id="84024"/>
    <lineage>
        <taxon>Bacteria</taxon>
        <taxon>Bacillati</taxon>
        <taxon>Bacillota</taxon>
        <taxon>Clostridia</taxon>
        <taxon>Eubacteriales</taxon>
        <taxon>Clostridiaceae</taxon>
        <taxon>Clostridium</taxon>
    </lineage>
</organism>
<dbReference type="PANTHER" id="PTHR30093">
    <property type="entry name" value="GENERAL SECRETION PATHWAY PROTEIN G"/>
    <property type="match status" value="1"/>
</dbReference>
<evidence type="ECO:0000313" key="7">
    <source>
        <dbReference type="EMBL" id="CUO75718.1"/>
    </source>
</evidence>